<accession>A0ABN5ME05</accession>
<name>A0ABN5ME05_9RHOB</name>
<evidence type="ECO:0000313" key="1">
    <source>
        <dbReference type="EMBL" id="AWX94520.1"/>
    </source>
</evidence>
<evidence type="ECO:0000313" key="2">
    <source>
        <dbReference type="Proteomes" id="UP000249922"/>
    </source>
</evidence>
<sequence length="73" mass="8493">MREIQLRYDRLGQLASVIDQEGIRWAFTYDIYGNRLTSDDPGLGLWTMTYDANNNARQTPRARSLLSPMTRLK</sequence>
<dbReference type="EMBL" id="CP030239">
    <property type="protein sequence ID" value="AWX94520.1"/>
    <property type="molecule type" value="Genomic_DNA"/>
</dbReference>
<evidence type="ECO:0008006" key="3">
    <source>
        <dbReference type="Google" id="ProtNLM"/>
    </source>
</evidence>
<proteinExistence type="predicted"/>
<organism evidence="1 2">
    <name type="scientific">Paracoccus mutanolyticus</name>
    <dbReference type="NCBI Taxonomy" id="1499308"/>
    <lineage>
        <taxon>Bacteria</taxon>
        <taxon>Pseudomonadati</taxon>
        <taxon>Pseudomonadota</taxon>
        <taxon>Alphaproteobacteria</taxon>
        <taxon>Rhodobacterales</taxon>
        <taxon>Paracoccaceae</taxon>
        <taxon>Paracoccus</taxon>
    </lineage>
</organism>
<dbReference type="Proteomes" id="UP000249922">
    <property type="component" value="Chromosome"/>
</dbReference>
<reference evidence="1 2" key="1">
    <citation type="submission" date="2018-06" db="EMBL/GenBank/DDBJ databases">
        <title>Complete genome sequence of Paracoccus mutanolyticus strain RSP-02 isolated from cellulosic waste.</title>
        <authorList>
            <person name="Amrutha R.N."/>
            <person name="Shrivastav A."/>
            <person name="Buddana S.K."/>
            <person name="Deshpande U."/>
            <person name="Prakasham R.S."/>
        </authorList>
    </citation>
    <scope>NUCLEOTIDE SEQUENCE [LARGE SCALE GENOMIC DNA]</scope>
    <source>
        <strain evidence="1 2">RSP-02</strain>
    </source>
</reference>
<protein>
    <recommendedName>
        <fullName evidence="3">RHS repeat protein</fullName>
    </recommendedName>
</protein>
<dbReference type="InterPro" id="IPR006530">
    <property type="entry name" value="YD"/>
</dbReference>
<dbReference type="Pfam" id="PF05593">
    <property type="entry name" value="RHS_repeat"/>
    <property type="match status" value="1"/>
</dbReference>
<dbReference type="InterPro" id="IPR031325">
    <property type="entry name" value="RHS_repeat"/>
</dbReference>
<keyword evidence="2" id="KW-1185">Reference proteome</keyword>
<dbReference type="NCBIfam" id="TIGR01643">
    <property type="entry name" value="YD_repeat_2x"/>
    <property type="match status" value="1"/>
</dbReference>
<dbReference type="Gene3D" id="2.180.10.10">
    <property type="entry name" value="RHS repeat-associated core"/>
    <property type="match status" value="1"/>
</dbReference>
<gene>
    <name evidence="1" type="ORF">DPM13_15460</name>
</gene>